<keyword evidence="2 4" id="KW-0175">Coiled coil</keyword>
<feature type="coiled-coil region" evidence="4">
    <location>
        <begin position="127"/>
        <end position="189"/>
    </location>
</feature>
<dbReference type="PANTHER" id="PTHR47082:SF1">
    <property type="entry name" value="KERATIN-LIKE PROTEIN KRT222"/>
    <property type="match status" value="1"/>
</dbReference>
<dbReference type="PROSITE" id="PS51842">
    <property type="entry name" value="IF_ROD_2"/>
    <property type="match status" value="1"/>
</dbReference>
<evidence type="ECO:0000313" key="7">
    <source>
        <dbReference type="Proteomes" id="UP000551758"/>
    </source>
</evidence>
<dbReference type="AlphaFoldDB" id="A0A7J7F248"/>
<name>A0A7J7F248_DICBM</name>
<accession>A0A7J7F248</accession>
<keyword evidence="1 3" id="KW-0403">Intermediate filament</keyword>
<feature type="non-terminal residue" evidence="6">
    <location>
        <position position="1"/>
    </location>
</feature>
<dbReference type="InterPro" id="IPR052857">
    <property type="entry name" value="IF_Keratin-like"/>
</dbReference>
<comment type="caution">
    <text evidence="6">The sequence shown here is derived from an EMBL/GenBank/DDBJ whole genome shotgun (WGS) entry which is preliminary data.</text>
</comment>
<feature type="coiled-coil region" evidence="4">
    <location>
        <begin position="35"/>
        <end position="96"/>
    </location>
</feature>
<evidence type="ECO:0000256" key="4">
    <source>
        <dbReference type="SAM" id="Coils"/>
    </source>
</evidence>
<dbReference type="GO" id="GO:0005198">
    <property type="term" value="F:structural molecule activity"/>
    <property type="evidence" value="ECO:0007669"/>
    <property type="project" value="InterPro"/>
</dbReference>
<organism evidence="6 7">
    <name type="scientific">Diceros bicornis minor</name>
    <name type="common">South-central black rhinoceros</name>
    <dbReference type="NCBI Taxonomy" id="77932"/>
    <lineage>
        <taxon>Eukaryota</taxon>
        <taxon>Metazoa</taxon>
        <taxon>Chordata</taxon>
        <taxon>Craniata</taxon>
        <taxon>Vertebrata</taxon>
        <taxon>Euteleostomi</taxon>
        <taxon>Mammalia</taxon>
        <taxon>Eutheria</taxon>
        <taxon>Laurasiatheria</taxon>
        <taxon>Perissodactyla</taxon>
        <taxon>Rhinocerotidae</taxon>
        <taxon>Diceros</taxon>
    </lineage>
</organism>
<dbReference type="Pfam" id="PF00038">
    <property type="entry name" value="Filament"/>
    <property type="match status" value="1"/>
</dbReference>
<dbReference type="InterPro" id="IPR039008">
    <property type="entry name" value="IF_rod_dom"/>
</dbReference>
<comment type="similarity">
    <text evidence="3">Belongs to the intermediate filament family.</text>
</comment>
<dbReference type="Gene3D" id="1.20.5.500">
    <property type="entry name" value="Single helix bin"/>
    <property type="match status" value="1"/>
</dbReference>
<keyword evidence="7" id="KW-1185">Reference proteome</keyword>
<dbReference type="Gene3D" id="1.20.5.170">
    <property type="match status" value="1"/>
</dbReference>
<proteinExistence type="inferred from homology"/>
<protein>
    <recommendedName>
        <fullName evidence="5">IF rod domain-containing protein</fullName>
    </recommendedName>
</protein>
<dbReference type="SUPFAM" id="SSF64593">
    <property type="entry name" value="Intermediate filament protein, coiled coil region"/>
    <property type="match status" value="1"/>
</dbReference>
<reference evidence="6 7" key="1">
    <citation type="journal article" date="2020" name="Mol. Biol. Evol.">
        <title>Interspecific Gene Flow and the Evolution of Specialization in Black and White Rhinoceros.</title>
        <authorList>
            <person name="Moodley Y."/>
            <person name="Westbury M.V."/>
            <person name="Russo I.M."/>
            <person name="Gopalakrishnan S."/>
            <person name="Rakotoarivelo A."/>
            <person name="Olsen R.A."/>
            <person name="Prost S."/>
            <person name="Tunstall T."/>
            <person name="Ryder O.A."/>
            <person name="Dalen L."/>
            <person name="Bruford M.W."/>
        </authorList>
    </citation>
    <scope>NUCLEOTIDE SEQUENCE [LARGE SCALE GENOMIC DNA]</scope>
    <source>
        <strain evidence="6">SBR-YM</strain>
        <tissue evidence="6">Skin</tissue>
    </source>
</reference>
<dbReference type="EMBL" id="JACDTQ010001563">
    <property type="protein sequence ID" value="KAF5922085.1"/>
    <property type="molecule type" value="Genomic_DNA"/>
</dbReference>
<dbReference type="PRINTS" id="PR01248">
    <property type="entry name" value="TYPE1KERATIN"/>
</dbReference>
<dbReference type="PANTHER" id="PTHR47082">
    <property type="entry name" value="KERATIN-LIKE PROTEIN KRT222"/>
    <property type="match status" value="1"/>
</dbReference>
<evidence type="ECO:0000313" key="6">
    <source>
        <dbReference type="EMBL" id="KAF5922085.1"/>
    </source>
</evidence>
<gene>
    <name evidence="6" type="ORF">HPG69_006764</name>
</gene>
<sequence length="335" mass="38422">APQALSAGDADRAGSAAATHPIDKVQLAKVEDGNRMELSQLLNEIRANYEKLLTRNQIETVLSTRIQLEEDISKKMDKDEEALKAAQAELKEARRQWYHLQVEIESLHAVIYIKQERGLENSLHASEQHYQTQLQDLEAVIERLEKELQEVRRGIEKQLQEHEMLLNTKMRLEQEIATYRRLLEKEEIRYYGCIQGEKKEQKPTTSRVGFVLPSAIINEISFSTKVPQKCENEKVETVTKHAILNGNIVKESTEARGTIQTEKVDEVIKEWEGSFFKDNPRLRKKSVSLRFDLHLAATDEGCLQTKQDNLPDIEVRLIMRRSCSIPSIKPPSAAN</sequence>
<dbReference type="PROSITE" id="PS00226">
    <property type="entry name" value="IF_ROD_1"/>
    <property type="match status" value="1"/>
</dbReference>
<feature type="domain" description="IF rod" evidence="5">
    <location>
        <begin position="1"/>
        <end position="190"/>
    </location>
</feature>
<evidence type="ECO:0000259" key="5">
    <source>
        <dbReference type="PROSITE" id="PS51842"/>
    </source>
</evidence>
<dbReference type="InterPro" id="IPR018039">
    <property type="entry name" value="IF_conserved"/>
</dbReference>
<evidence type="ECO:0000256" key="3">
    <source>
        <dbReference type="RuleBase" id="RU000685"/>
    </source>
</evidence>
<dbReference type="Proteomes" id="UP000551758">
    <property type="component" value="Unassembled WGS sequence"/>
</dbReference>
<dbReference type="GO" id="GO:0005882">
    <property type="term" value="C:intermediate filament"/>
    <property type="evidence" value="ECO:0007669"/>
    <property type="project" value="UniProtKB-KW"/>
</dbReference>
<evidence type="ECO:0000256" key="2">
    <source>
        <dbReference type="ARBA" id="ARBA00023054"/>
    </source>
</evidence>
<dbReference type="SMART" id="SM01391">
    <property type="entry name" value="Filament"/>
    <property type="match status" value="1"/>
</dbReference>
<dbReference type="InterPro" id="IPR002957">
    <property type="entry name" value="Keratin_I"/>
</dbReference>
<evidence type="ECO:0000256" key="1">
    <source>
        <dbReference type="ARBA" id="ARBA00022754"/>
    </source>
</evidence>